<dbReference type="AlphaFoldDB" id="A0A8K0JDT1"/>
<feature type="compositionally biased region" description="Polar residues" evidence="1">
    <location>
        <begin position="48"/>
        <end position="61"/>
    </location>
</feature>
<organism evidence="2 3">
    <name type="scientific">Claviceps africana</name>
    <dbReference type="NCBI Taxonomy" id="83212"/>
    <lineage>
        <taxon>Eukaryota</taxon>
        <taxon>Fungi</taxon>
        <taxon>Dikarya</taxon>
        <taxon>Ascomycota</taxon>
        <taxon>Pezizomycotina</taxon>
        <taxon>Sordariomycetes</taxon>
        <taxon>Hypocreomycetidae</taxon>
        <taxon>Hypocreales</taxon>
        <taxon>Clavicipitaceae</taxon>
        <taxon>Claviceps</taxon>
    </lineage>
</organism>
<dbReference type="EMBL" id="SRPY01000005">
    <property type="protein sequence ID" value="KAG5930631.1"/>
    <property type="molecule type" value="Genomic_DNA"/>
</dbReference>
<proteinExistence type="predicted"/>
<feature type="compositionally biased region" description="Low complexity" evidence="1">
    <location>
        <begin position="76"/>
        <end position="87"/>
    </location>
</feature>
<reference evidence="2" key="1">
    <citation type="journal article" date="2020" name="bioRxiv">
        <title>Whole genome comparisons of ergot fungi reveals the divergence and evolution of species within the genus Claviceps are the result of varying mechanisms driving genome evolution and host range expansion.</title>
        <authorList>
            <person name="Wyka S.A."/>
            <person name="Mondo S.J."/>
            <person name="Liu M."/>
            <person name="Dettman J."/>
            <person name="Nalam V."/>
            <person name="Broders K.D."/>
        </authorList>
    </citation>
    <scope>NUCLEOTIDE SEQUENCE</scope>
    <source>
        <strain evidence="2">CCC 489</strain>
    </source>
</reference>
<evidence type="ECO:0000313" key="2">
    <source>
        <dbReference type="EMBL" id="KAG5930631.1"/>
    </source>
</evidence>
<accession>A0A8K0JDT1</accession>
<comment type="caution">
    <text evidence="2">The sequence shown here is derived from an EMBL/GenBank/DDBJ whole genome shotgun (WGS) entry which is preliminary data.</text>
</comment>
<feature type="compositionally biased region" description="Low complexity" evidence="1">
    <location>
        <begin position="29"/>
        <end position="47"/>
    </location>
</feature>
<feature type="compositionally biased region" description="Polar residues" evidence="1">
    <location>
        <begin position="1"/>
        <end position="12"/>
    </location>
</feature>
<gene>
    <name evidence="2" type="ORF">E4U42_005293</name>
</gene>
<protein>
    <submittedName>
        <fullName evidence="2">Uncharacterized protein</fullName>
    </submittedName>
</protein>
<feature type="non-terminal residue" evidence="2">
    <location>
        <position position="144"/>
    </location>
</feature>
<keyword evidence="3" id="KW-1185">Reference proteome</keyword>
<sequence length="144" mass="15029">MTMTLDASQQQRFAPPFHFDYPHHAQPPTFSNPWSSSAPSPQSTPTPGNSLFVDTQHQHGLSHNMVAAKGPAARASNSSPSSMTSYGSMPVSTAEASLLSMNRMSASAASYTDASYAASASPLSGHFSPASAPHYDAIGYALAP</sequence>
<evidence type="ECO:0000256" key="1">
    <source>
        <dbReference type="SAM" id="MobiDB-lite"/>
    </source>
</evidence>
<evidence type="ECO:0000313" key="3">
    <source>
        <dbReference type="Proteomes" id="UP000811619"/>
    </source>
</evidence>
<feature type="region of interest" description="Disordered" evidence="1">
    <location>
        <begin position="1"/>
        <end position="87"/>
    </location>
</feature>
<dbReference type="Proteomes" id="UP000811619">
    <property type="component" value="Unassembled WGS sequence"/>
</dbReference>
<name>A0A8K0JDT1_9HYPO</name>